<accession>A0AAN1VZW8</accession>
<organism evidence="2 3">
    <name type="scientific">Ferrigenium kumadai</name>
    <dbReference type="NCBI Taxonomy" id="1682490"/>
    <lineage>
        <taxon>Bacteria</taxon>
        <taxon>Pseudomonadati</taxon>
        <taxon>Pseudomonadota</taxon>
        <taxon>Betaproteobacteria</taxon>
        <taxon>Nitrosomonadales</taxon>
        <taxon>Gallionellaceae</taxon>
        <taxon>Ferrigenium</taxon>
    </lineage>
</organism>
<name>A0AAN1VZW8_9PROT</name>
<evidence type="ECO:0000313" key="2">
    <source>
        <dbReference type="EMBL" id="BBI99859.1"/>
    </source>
</evidence>
<evidence type="ECO:0000313" key="3">
    <source>
        <dbReference type="Proteomes" id="UP001319121"/>
    </source>
</evidence>
<reference evidence="2 3" key="1">
    <citation type="submission" date="2019-03" db="EMBL/GenBank/DDBJ databases">
        <title>Complete genome sequence of Ferrigenium kumadai strain An22, a microaerophilic iron-oxidizing bacterium isolated from a paddy field soil.</title>
        <authorList>
            <person name="Watanabe T."/>
            <person name="Asakawa S."/>
        </authorList>
    </citation>
    <scope>NUCLEOTIDE SEQUENCE [LARGE SCALE GENOMIC DNA]</scope>
    <source>
        <strain evidence="2 3">An22</strain>
    </source>
</reference>
<feature type="region of interest" description="Disordered" evidence="1">
    <location>
        <begin position="60"/>
        <end position="104"/>
    </location>
</feature>
<dbReference type="KEGG" id="fku:FGKAn22_15520"/>
<gene>
    <name evidence="2" type="ORF">FGKAn22_15520</name>
</gene>
<evidence type="ECO:0000256" key="1">
    <source>
        <dbReference type="SAM" id="MobiDB-lite"/>
    </source>
</evidence>
<dbReference type="EMBL" id="AP019536">
    <property type="protein sequence ID" value="BBI99859.1"/>
    <property type="molecule type" value="Genomic_DNA"/>
</dbReference>
<protein>
    <submittedName>
        <fullName evidence="2">Uncharacterized protein</fullName>
    </submittedName>
</protein>
<dbReference type="Proteomes" id="UP001319121">
    <property type="component" value="Chromosome"/>
</dbReference>
<proteinExistence type="predicted"/>
<sequence length="227" mass="24319">MEHASTSEVNNSGVRRLAWPFALSLLLHSIVLVPVIWNSVPSPASHKPDLTISLDSMSVAPAHRNQREERPAQETTLKAISRPPSEPATPKIEMPEAHTPPRAANHLDTSQLLSQAREYAAHEYHGSAPARMPNGDYYGTYTGDDSGTFFFHLNEEGHASGTGQSGIHGISFVIAGNATGDGHVQMYGKGMAGAARFDGQLNVKTREVTGTWSAAGIGRGSFAGRHE</sequence>
<dbReference type="AlphaFoldDB" id="A0AAN1VZW8"/>
<keyword evidence="3" id="KW-1185">Reference proteome</keyword>